<sequence>MRTLGPDHLGRATITRAGAALALDAGGIYRSLGADTPRFVGTDRRLLVEGAQTNLLRNPRAEGAIAGAPGTPPTYWSITPTAGMSREIGTGAGRGVPLLEVGCRGMPATSGYFSILLEPVGGIPCALGQVFTFAADIRLSAGSLPAGANYRIRLQERGGASSPATDQAFIPTGSWQRVAVTRTIGISGTTSIVPSILPYFVTEQGVTDMTLQMALPQVEIGPIATSPVLPASGSPAAGSRAADLPVWTPAGGLRDRGTVVVRAMLPQPAPFGASQGLWQIDDGTDQNRIQLRNTSAGSAITGVVEAAGATLATLSPGNMTRGVPFRAAFAWAPGSQALCITGGTVQTASAAIPAGLARMMIGHGSTQLNRAANGEVEWLDYYPSRLPDDLLQALANAA</sequence>
<evidence type="ECO:0000313" key="1">
    <source>
        <dbReference type="EMBL" id="MBO1074874.1"/>
    </source>
</evidence>
<dbReference type="RefSeq" id="WP_207446715.1">
    <property type="nucleotide sequence ID" value="NZ_CP061091.1"/>
</dbReference>
<evidence type="ECO:0008006" key="3">
    <source>
        <dbReference type="Google" id="ProtNLM"/>
    </source>
</evidence>
<proteinExistence type="predicted"/>
<keyword evidence="2" id="KW-1185">Reference proteome</keyword>
<gene>
    <name evidence="1" type="ORF">IAI60_09660</name>
</gene>
<evidence type="ECO:0000313" key="2">
    <source>
        <dbReference type="Proteomes" id="UP001518990"/>
    </source>
</evidence>
<protein>
    <recommendedName>
        <fullName evidence="3">CBM-cenC domain-containing protein</fullName>
    </recommendedName>
</protein>
<reference evidence="1 2" key="1">
    <citation type="submission" date="2020-09" db="EMBL/GenBank/DDBJ databases">
        <title>Roseomonas.</title>
        <authorList>
            <person name="Zhu W."/>
        </authorList>
    </citation>
    <scope>NUCLEOTIDE SEQUENCE [LARGE SCALE GENOMIC DNA]</scope>
    <source>
        <strain evidence="1 2">1311</strain>
    </source>
</reference>
<comment type="caution">
    <text evidence="1">The sequence shown here is derived from an EMBL/GenBank/DDBJ whole genome shotgun (WGS) entry which is preliminary data.</text>
</comment>
<dbReference type="EMBL" id="JACTNF010000008">
    <property type="protein sequence ID" value="MBO1074874.1"/>
    <property type="molecule type" value="Genomic_DNA"/>
</dbReference>
<organism evidence="1 2">
    <name type="scientific">Roseomonas marmotae</name>
    <dbReference type="NCBI Taxonomy" id="2768161"/>
    <lineage>
        <taxon>Bacteria</taxon>
        <taxon>Pseudomonadati</taxon>
        <taxon>Pseudomonadota</taxon>
        <taxon>Alphaproteobacteria</taxon>
        <taxon>Acetobacterales</taxon>
        <taxon>Roseomonadaceae</taxon>
        <taxon>Roseomonas</taxon>
    </lineage>
</organism>
<dbReference type="Proteomes" id="UP001518990">
    <property type="component" value="Unassembled WGS sequence"/>
</dbReference>
<name>A0ABS3KBM6_9PROT</name>
<accession>A0ABS3KBM6</accession>